<feature type="compositionally biased region" description="Basic residues" evidence="1">
    <location>
        <begin position="10"/>
        <end position="20"/>
    </location>
</feature>
<keyword evidence="3" id="KW-1185">Reference proteome</keyword>
<proteinExistence type="predicted"/>
<evidence type="ECO:0008006" key="4">
    <source>
        <dbReference type="Google" id="ProtNLM"/>
    </source>
</evidence>
<organism evidence="2 3">
    <name type="scientific">Desulfonema magnum</name>
    <dbReference type="NCBI Taxonomy" id="45655"/>
    <lineage>
        <taxon>Bacteria</taxon>
        <taxon>Pseudomonadati</taxon>
        <taxon>Thermodesulfobacteriota</taxon>
        <taxon>Desulfobacteria</taxon>
        <taxon>Desulfobacterales</taxon>
        <taxon>Desulfococcaceae</taxon>
        <taxon>Desulfonema</taxon>
    </lineage>
</organism>
<dbReference type="RefSeq" id="WP_207680111.1">
    <property type="nucleotide sequence ID" value="NZ_CP061800.1"/>
</dbReference>
<dbReference type="InterPro" id="IPR038573">
    <property type="entry name" value="BrnT_sf"/>
</dbReference>
<evidence type="ECO:0000313" key="3">
    <source>
        <dbReference type="Proteomes" id="UP000663722"/>
    </source>
</evidence>
<protein>
    <recommendedName>
        <fullName evidence="4">BrnT family toxin</fullName>
    </recommendedName>
</protein>
<dbReference type="EMBL" id="CP061800">
    <property type="protein sequence ID" value="QTA92964.1"/>
    <property type="molecule type" value="Genomic_DNA"/>
</dbReference>
<sequence length="92" mass="11466">MRFEFDKKKSEKLRRNPKRKTGFEEAAEIWEHPYYEDQRSDDPEQFRVIGWIRGRLYSVIYELREDEEGEYYHLVTLWKSTGQEKKLYERNL</sequence>
<evidence type="ECO:0000313" key="2">
    <source>
        <dbReference type="EMBL" id="QTA92964.1"/>
    </source>
</evidence>
<name>A0A975BXG3_9BACT</name>
<evidence type="ECO:0000256" key="1">
    <source>
        <dbReference type="SAM" id="MobiDB-lite"/>
    </source>
</evidence>
<dbReference type="KEGG" id="dmm:dnm_090570"/>
<reference evidence="2" key="1">
    <citation type="journal article" date="2021" name="Microb. Physiol.">
        <title>Proteogenomic Insights into the Physiology of Marine, Sulfate-Reducing, Filamentous Desulfonema limicola and Desulfonema magnum.</title>
        <authorList>
            <person name="Schnaars V."/>
            <person name="Wohlbrand L."/>
            <person name="Scheve S."/>
            <person name="Hinrichs C."/>
            <person name="Reinhardt R."/>
            <person name="Rabus R."/>
        </authorList>
    </citation>
    <scope>NUCLEOTIDE SEQUENCE</scope>
    <source>
        <strain evidence="2">4be13</strain>
    </source>
</reference>
<dbReference type="Proteomes" id="UP000663722">
    <property type="component" value="Chromosome"/>
</dbReference>
<dbReference type="Gene3D" id="3.10.450.530">
    <property type="entry name" value="Ribonuclease toxin, BrnT, of type II toxin-antitoxin system"/>
    <property type="match status" value="1"/>
</dbReference>
<gene>
    <name evidence="2" type="ORF">dnm_090570</name>
</gene>
<feature type="region of interest" description="Disordered" evidence="1">
    <location>
        <begin position="1"/>
        <end position="20"/>
    </location>
</feature>
<accession>A0A975BXG3</accession>
<dbReference type="AlphaFoldDB" id="A0A975BXG3"/>